<dbReference type="RefSeq" id="WP_377604614.1">
    <property type="nucleotide sequence ID" value="NZ_JBHUME010000010.1"/>
</dbReference>
<gene>
    <name evidence="2" type="ORF">ACFSUF_17005</name>
</gene>
<evidence type="ECO:0000313" key="2">
    <source>
        <dbReference type="EMBL" id="MFD2614108.1"/>
    </source>
</evidence>
<name>A0ABW5PFW1_9BACL</name>
<dbReference type="InterPro" id="IPR034660">
    <property type="entry name" value="DinB/YfiT-like"/>
</dbReference>
<dbReference type="InterPro" id="IPR024775">
    <property type="entry name" value="DinB-like"/>
</dbReference>
<reference evidence="3" key="1">
    <citation type="journal article" date="2019" name="Int. J. Syst. Evol. Microbiol.">
        <title>The Global Catalogue of Microorganisms (GCM) 10K type strain sequencing project: providing services to taxonomists for standard genome sequencing and annotation.</title>
        <authorList>
            <consortium name="The Broad Institute Genomics Platform"/>
            <consortium name="The Broad Institute Genome Sequencing Center for Infectious Disease"/>
            <person name="Wu L."/>
            <person name="Ma J."/>
        </authorList>
    </citation>
    <scope>NUCLEOTIDE SEQUENCE [LARGE SCALE GENOMIC DNA]</scope>
    <source>
        <strain evidence="3">KCTC 3950</strain>
    </source>
</reference>
<keyword evidence="3" id="KW-1185">Reference proteome</keyword>
<evidence type="ECO:0000313" key="3">
    <source>
        <dbReference type="Proteomes" id="UP001597541"/>
    </source>
</evidence>
<comment type="caution">
    <text evidence="2">The sequence shown here is derived from an EMBL/GenBank/DDBJ whole genome shotgun (WGS) entry which is preliminary data.</text>
</comment>
<dbReference type="SUPFAM" id="SSF109854">
    <property type="entry name" value="DinB/YfiT-like putative metalloenzymes"/>
    <property type="match status" value="1"/>
</dbReference>
<proteinExistence type="predicted"/>
<evidence type="ECO:0000259" key="1">
    <source>
        <dbReference type="Pfam" id="PF12867"/>
    </source>
</evidence>
<dbReference type="Gene3D" id="1.20.120.450">
    <property type="entry name" value="dinb family like domain"/>
    <property type="match status" value="1"/>
</dbReference>
<sequence length="176" mass="20105">MKEWMKMKELDQTKETRVNLWKSVSGLTDGQLNTEAVAGSWTIGQVLEHLYLMETIIVRTLEKALSSPEDRPTDKKPYEVTLDRSRKLSAPDGLVPAGHFQSLEDVKMKLNTSREALDKLLADYSGVDLRKKSHPHPVFGMMDAAQWVDFIGYHEQRHTQQIEELKQALLAGQKKM</sequence>
<dbReference type="EMBL" id="JBHUME010000010">
    <property type="protein sequence ID" value="MFD2614108.1"/>
    <property type="molecule type" value="Genomic_DNA"/>
</dbReference>
<protein>
    <submittedName>
        <fullName evidence="2">DinB family protein</fullName>
    </submittedName>
</protein>
<dbReference type="Proteomes" id="UP001597541">
    <property type="component" value="Unassembled WGS sequence"/>
</dbReference>
<dbReference type="Pfam" id="PF12867">
    <property type="entry name" value="DinB_2"/>
    <property type="match status" value="1"/>
</dbReference>
<feature type="domain" description="DinB-like" evidence="1">
    <location>
        <begin position="12"/>
        <end position="162"/>
    </location>
</feature>
<accession>A0ABW5PFW1</accession>
<organism evidence="2 3">
    <name type="scientific">Paenibacillus gansuensis</name>
    <dbReference type="NCBI Taxonomy" id="306542"/>
    <lineage>
        <taxon>Bacteria</taxon>
        <taxon>Bacillati</taxon>
        <taxon>Bacillota</taxon>
        <taxon>Bacilli</taxon>
        <taxon>Bacillales</taxon>
        <taxon>Paenibacillaceae</taxon>
        <taxon>Paenibacillus</taxon>
    </lineage>
</organism>